<dbReference type="EMBL" id="BGZK01000214">
    <property type="protein sequence ID" value="GBP28986.1"/>
    <property type="molecule type" value="Genomic_DNA"/>
</dbReference>
<name>A0A4C1USM3_EUMVA</name>
<dbReference type="SUPFAM" id="SSF57716">
    <property type="entry name" value="Glucocorticoid receptor-like (DNA-binding domain)"/>
    <property type="match status" value="1"/>
</dbReference>
<sequence>MDSDDYIDIKSCRICLSTKKPLCPLFKYKLSGNYAEMLTAIADVKVSCNDGLPDKICGKCCTSLEKAFLLKTIAERSDRKMRKKLQRAQENKLKPTKKIAFNSITDIKSEIGPLAVKVEPKWESEIEVLVNENGVNPAENVKGKNMVIANTIIRKVDQPTDSNTKENFFNEPNDQWKSDAEDQVLDDDDDVKDGVDYQNKFSVQNLRAAAMSSLHPVDGMIAGTEEIQHPRTAVYRDSLPATLPLSPIWQLGNAAIGARPDGVTLDRQLC</sequence>
<evidence type="ECO:0000313" key="4">
    <source>
        <dbReference type="Proteomes" id="UP000299102"/>
    </source>
</evidence>
<protein>
    <recommendedName>
        <fullName evidence="2">ZAD domain-containing protein</fullName>
    </recommendedName>
</protein>
<keyword evidence="4" id="KW-1185">Reference proteome</keyword>
<dbReference type="AlphaFoldDB" id="A0A4C1USM3"/>
<evidence type="ECO:0000259" key="2">
    <source>
        <dbReference type="PROSITE" id="PS51915"/>
    </source>
</evidence>
<dbReference type="Gene3D" id="3.40.1800.20">
    <property type="match status" value="1"/>
</dbReference>
<gene>
    <name evidence="3" type="ORF">EVAR_83886_1</name>
</gene>
<dbReference type="PROSITE" id="PS51915">
    <property type="entry name" value="ZAD"/>
    <property type="match status" value="1"/>
</dbReference>
<dbReference type="SMART" id="SM00868">
    <property type="entry name" value="zf-AD"/>
    <property type="match status" value="1"/>
</dbReference>
<dbReference type="GO" id="GO:0005634">
    <property type="term" value="C:nucleus"/>
    <property type="evidence" value="ECO:0007669"/>
    <property type="project" value="InterPro"/>
</dbReference>
<dbReference type="Proteomes" id="UP000299102">
    <property type="component" value="Unassembled WGS sequence"/>
</dbReference>
<evidence type="ECO:0000313" key="3">
    <source>
        <dbReference type="EMBL" id="GBP28986.1"/>
    </source>
</evidence>
<feature type="binding site" evidence="1">
    <location>
        <position position="12"/>
    </location>
    <ligand>
        <name>Zn(2+)</name>
        <dbReference type="ChEBI" id="CHEBI:29105"/>
    </ligand>
</feature>
<feature type="binding site" evidence="1">
    <location>
        <position position="57"/>
    </location>
    <ligand>
        <name>Zn(2+)</name>
        <dbReference type="ChEBI" id="CHEBI:29105"/>
    </ligand>
</feature>
<accession>A0A4C1USM3</accession>
<comment type="caution">
    <text evidence="3">The sequence shown here is derived from an EMBL/GenBank/DDBJ whole genome shotgun (WGS) entry which is preliminary data.</text>
</comment>
<feature type="binding site" evidence="1">
    <location>
        <position position="15"/>
    </location>
    <ligand>
        <name>Zn(2+)</name>
        <dbReference type="ChEBI" id="CHEBI:29105"/>
    </ligand>
</feature>
<feature type="domain" description="ZAD" evidence="2">
    <location>
        <begin position="10"/>
        <end position="84"/>
    </location>
</feature>
<dbReference type="STRING" id="151549.A0A4C1USM3"/>
<dbReference type="GO" id="GO:0008270">
    <property type="term" value="F:zinc ion binding"/>
    <property type="evidence" value="ECO:0007669"/>
    <property type="project" value="UniProtKB-UniRule"/>
</dbReference>
<evidence type="ECO:0000256" key="1">
    <source>
        <dbReference type="PROSITE-ProRule" id="PRU01263"/>
    </source>
</evidence>
<keyword evidence="1" id="KW-0479">Metal-binding</keyword>
<reference evidence="3 4" key="1">
    <citation type="journal article" date="2019" name="Commun. Biol.">
        <title>The bagworm genome reveals a unique fibroin gene that provides high tensile strength.</title>
        <authorList>
            <person name="Kono N."/>
            <person name="Nakamura H."/>
            <person name="Ohtoshi R."/>
            <person name="Tomita M."/>
            <person name="Numata K."/>
            <person name="Arakawa K."/>
        </authorList>
    </citation>
    <scope>NUCLEOTIDE SEQUENCE [LARGE SCALE GENOMIC DNA]</scope>
</reference>
<organism evidence="3 4">
    <name type="scientific">Eumeta variegata</name>
    <name type="common">Bagworm moth</name>
    <name type="synonym">Eumeta japonica</name>
    <dbReference type="NCBI Taxonomy" id="151549"/>
    <lineage>
        <taxon>Eukaryota</taxon>
        <taxon>Metazoa</taxon>
        <taxon>Ecdysozoa</taxon>
        <taxon>Arthropoda</taxon>
        <taxon>Hexapoda</taxon>
        <taxon>Insecta</taxon>
        <taxon>Pterygota</taxon>
        <taxon>Neoptera</taxon>
        <taxon>Endopterygota</taxon>
        <taxon>Lepidoptera</taxon>
        <taxon>Glossata</taxon>
        <taxon>Ditrysia</taxon>
        <taxon>Tineoidea</taxon>
        <taxon>Psychidae</taxon>
        <taxon>Oiketicinae</taxon>
        <taxon>Eumeta</taxon>
    </lineage>
</organism>
<keyword evidence="1" id="KW-0862">Zinc</keyword>
<dbReference type="InterPro" id="IPR012934">
    <property type="entry name" value="Znf_AD"/>
</dbReference>
<keyword evidence="1" id="KW-0863">Zinc-finger</keyword>
<dbReference type="Pfam" id="PF07776">
    <property type="entry name" value="zf-AD"/>
    <property type="match status" value="1"/>
</dbReference>
<proteinExistence type="predicted"/>
<dbReference type="OrthoDB" id="3437960at2759"/>
<feature type="binding site" evidence="1">
    <location>
        <position position="60"/>
    </location>
    <ligand>
        <name>Zn(2+)</name>
        <dbReference type="ChEBI" id="CHEBI:29105"/>
    </ligand>
</feature>